<protein>
    <submittedName>
        <fullName evidence="1">Uncharacterized protein</fullName>
    </submittedName>
</protein>
<reference evidence="1 2" key="1">
    <citation type="journal article" date="2018" name="Sci. Rep.">
        <title>Genomic signatures of local adaptation to the degree of environmental predictability in rotifers.</title>
        <authorList>
            <person name="Franch-Gras L."/>
            <person name="Hahn C."/>
            <person name="Garcia-Roger E.M."/>
            <person name="Carmona M.J."/>
            <person name="Serra M."/>
            <person name="Gomez A."/>
        </authorList>
    </citation>
    <scope>NUCLEOTIDE SEQUENCE [LARGE SCALE GENOMIC DNA]</scope>
    <source>
        <strain evidence="1">HYR1</strain>
    </source>
</reference>
<organism evidence="1 2">
    <name type="scientific">Brachionus plicatilis</name>
    <name type="common">Marine rotifer</name>
    <name type="synonym">Brachionus muelleri</name>
    <dbReference type="NCBI Taxonomy" id="10195"/>
    <lineage>
        <taxon>Eukaryota</taxon>
        <taxon>Metazoa</taxon>
        <taxon>Spiralia</taxon>
        <taxon>Gnathifera</taxon>
        <taxon>Rotifera</taxon>
        <taxon>Eurotatoria</taxon>
        <taxon>Monogononta</taxon>
        <taxon>Pseudotrocha</taxon>
        <taxon>Ploima</taxon>
        <taxon>Brachionidae</taxon>
        <taxon>Brachionus</taxon>
    </lineage>
</organism>
<dbReference type="Proteomes" id="UP000276133">
    <property type="component" value="Unassembled WGS sequence"/>
</dbReference>
<keyword evidence="2" id="KW-1185">Reference proteome</keyword>
<evidence type="ECO:0000313" key="1">
    <source>
        <dbReference type="EMBL" id="RNA28961.1"/>
    </source>
</evidence>
<dbReference type="EMBL" id="REGN01002303">
    <property type="protein sequence ID" value="RNA28961.1"/>
    <property type="molecule type" value="Genomic_DNA"/>
</dbReference>
<sequence length="77" mass="8920">MTSQIVYKIRLVLGGGLLWRVTIAITSEIDKVAPFETSLESENGKNSNNDEEFELEEIKIQFVGFYSDRQYMFETLH</sequence>
<comment type="caution">
    <text evidence="1">The sequence shown here is derived from an EMBL/GenBank/DDBJ whole genome shotgun (WGS) entry which is preliminary data.</text>
</comment>
<accession>A0A3M7RZH4</accession>
<name>A0A3M7RZH4_BRAPC</name>
<dbReference type="AlphaFoldDB" id="A0A3M7RZH4"/>
<gene>
    <name evidence="1" type="ORF">BpHYR1_025761</name>
</gene>
<evidence type="ECO:0000313" key="2">
    <source>
        <dbReference type="Proteomes" id="UP000276133"/>
    </source>
</evidence>
<proteinExistence type="predicted"/>